<accession>A0A7C9M6H8</accession>
<dbReference type="Proteomes" id="UP000483286">
    <property type="component" value="Unassembled WGS sequence"/>
</dbReference>
<dbReference type="RefSeq" id="WP_157457658.1">
    <property type="nucleotide sequence ID" value="NZ_WQLB01000002.1"/>
</dbReference>
<name>A0A7C9M6H8_9DEIO</name>
<evidence type="ECO:0000313" key="2">
    <source>
        <dbReference type="Proteomes" id="UP000483286"/>
    </source>
</evidence>
<evidence type="ECO:0000313" key="1">
    <source>
        <dbReference type="EMBL" id="MVN85663.1"/>
    </source>
</evidence>
<comment type="caution">
    <text evidence="1">The sequence shown here is derived from an EMBL/GenBank/DDBJ whole genome shotgun (WGS) entry which is preliminary data.</text>
</comment>
<gene>
    <name evidence="1" type="ORF">GO986_02675</name>
</gene>
<proteinExistence type="predicted"/>
<reference evidence="1 2" key="1">
    <citation type="submission" date="2019-12" db="EMBL/GenBank/DDBJ databases">
        <title>Deinococcus sp. HMF7620 Genome sequencing and assembly.</title>
        <authorList>
            <person name="Kang H."/>
            <person name="Kim H."/>
            <person name="Joh K."/>
        </authorList>
    </citation>
    <scope>NUCLEOTIDE SEQUENCE [LARGE SCALE GENOMIC DNA]</scope>
    <source>
        <strain evidence="1 2">HMF7620</strain>
    </source>
</reference>
<protein>
    <submittedName>
        <fullName evidence="1">Uncharacterized protein</fullName>
    </submittedName>
</protein>
<dbReference type="AlphaFoldDB" id="A0A7C9M6H8"/>
<organism evidence="1 2">
    <name type="scientific">Deinococcus arboris</name>
    <dbReference type="NCBI Taxonomy" id="2682977"/>
    <lineage>
        <taxon>Bacteria</taxon>
        <taxon>Thermotogati</taxon>
        <taxon>Deinococcota</taxon>
        <taxon>Deinococci</taxon>
        <taxon>Deinococcales</taxon>
        <taxon>Deinococcaceae</taxon>
        <taxon>Deinococcus</taxon>
    </lineage>
</organism>
<sequence length="196" mass="22725">MTPLSNKRKVRGGQTQLRRVDQWRQQNLTPDWSHLAHNGVDYVKLWIDPWSRLPAREPPAWLRRRMLSGLLDIHDAWTRASAGRPDVAYLALWLCWPHFASSQVVMASPERAEMYRTMFTPAPARPLPAQLSGQEPRLLGLNWRTGLDEDVLEGEEVARRLSLLRRPYRVETPSSGEPLYFFPRGHVWVGQQLEAR</sequence>
<keyword evidence="2" id="KW-1185">Reference proteome</keyword>
<dbReference type="EMBL" id="WQLB01000002">
    <property type="protein sequence ID" value="MVN85663.1"/>
    <property type="molecule type" value="Genomic_DNA"/>
</dbReference>